<dbReference type="Pfam" id="PF02687">
    <property type="entry name" value="FtsX"/>
    <property type="match status" value="2"/>
</dbReference>
<feature type="transmembrane region" description="Helical" evidence="8">
    <location>
        <begin position="409"/>
        <end position="433"/>
    </location>
</feature>
<feature type="domain" description="MacB-like periplasmic core" evidence="10">
    <location>
        <begin position="511"/>
        <end position="683"/>
    </location>
</feature>
<reference evidence="12" key="1">
    <citation type="journal article" date="2019" name="Int. J. Syst. Evol. Microbiol.">
        <title>The Global Catalogue of Microorganisms (GCM) 10K type strain sequencing project: providing services to taxonomists for standard genome sequencing and annotation.</title>
        <authorList>
            <consortium name="The Broad Institute Genomics Platform"/>
            <consortium name="The Broad Institute Genome Sequencing Center for Infectious Disease"/>
            <person name="Wu L."/>
            <person name="Ma J."/>
        </authorList>
    </citation>
    <scope>NUCLEOTIDE SEQUENCE [LARGE SCALE GENOMIC DNA]</scope>
    <source>
        <strain evidence="12">JCM 4087</strain>
    </source>
</reference>
<dbReference type="Proteomes" id="UP001596091">
    <property type="component" value="Unassembled WGS sequence"/>
</dbReference>
<keyword evidence="5 8" id="KW-0472">Membrane</keyword>
<evidence type="ECO:0000256" key="2">
    <source>
        <dbReference type="ARBA" id="ARBA00022475"/>
    </source>
</evidence>
<dbReference type="PANTHER" id="PTHR30572">
    <property type="entry name" value="MEMBRANE COMPONENT OF TRANSPORTER-RELATED"/>
    <property type="match status" value="1"/>
</dbReference>
<comment type="subcellular location">
    <subcellularLocation>
        <location evidence="1">Cell membrane</location>
        <topology evidence="1">Multi-pass membrane protein</topology>
    </subcellularLocation>
</comment>
<feature type="transmembrane region" description="Helical" evidence="8">
    <location>
        <begin position="21"/>
        <end position="43"/>
    </location>
</feature>
<keyword evidence="4 8" id="KW-1133">Transmembrane helix</keyword>
<keyword evidence="2" id="KW-1003">Cell membrane</keyword>
<evidence type="ECO:0000256" key="5">
    <source>
        <dbReference type="ARBA" id="ARBA00023136"/>
    </source>
</evidence>
<evidence type="ECO:0000259" key="9">
    <source>
        <dbReference type="Pfam" id="PF02687"/>
    </source>
</evidence>
<feature type="domain" description="ABC3 transporter permease C-terminal" evidence="9">
    <location>
        <begin position="725"/>
        <end position="838"/>
    </location>
</feature>
<comment type="caution">
    <text evidence="11">The sequence shown here is derived from an EMBL/GenBank/DDBJ whole genome shotgun (WGS) entry which is preliminary data.</text>
</comment>
<gene>
    <name evidence="11" type="ORF">ACFPT7_11485</name>
</gene>
<dbReference type="InterPro" id="IPR025857">
    <property type="entry name" value="MacB_PCD"/>
</dbReference>
<keyword evidence="3 8" id="KW-0812">Transmembrane</keyword>
<feature type="transmembrane region" description="Helical" evidence="8">
    <location>
        <begin position="809"/>
        <end position="828"/>
    </location>
</feature>
<feature type="region of interest" description="Disordered" evidence="7">
    <location>
        <begin position="530"/>
        <end position="550"/>
    </location>
</feature>
<keyword evidence="12" id="KW-1185">Reference proteome</keyword>
<dbReference type="NCBIfam" id="TIGR03434">
    <property type="entry name" value="ADOP"/>
    <property type="match status" value="1"/>
</dbReference>
<dbReference type="InterPro" id="IPR003838">
    <property type="entry name" value="ABC3_permease_C"/>
</dbReference>
<evidence type="ECO:0000259" key="10">
    <source>
        <dbReference type="Pfam" id="PF12704"/>
    </source>
</evidence>
<dbReference type="PANTHER" id="PTHR30572:SF4">
    <property type="entry name" value="ABC TRANSPORTER PERMEASE YTRF"/>
    <property type="match status" value="1"/>
</dbReference>
<dbReference type="InterPro" id="IPR050250">
    <property type="entry name" value="Macrolide_Exporter_MacB"/>
</dbReference>
<organism evidence="11 12">
    <name type="scientific">Acidicapsa dinghuensis</name>
    <dbReference type="NCBI Taxonomy" id="2218256"/>
    <lineage>
        <taxon>Bacteria</taxon>
        <taxon>Pseudomonadati</taxon>
        <taxon>Acidobacteriota</taxon>
        <taxon>Terriglobia</taxon>
        <taxon>Terriglobales</taxon>
        <taxon>Acidobacteriaceae</taxon>
        <taxon>Acidicapsa</taxon>
    </lineage>
</organism>
<dbReference type="InterPro" id="IPR017800">
    <property type="entry name" value="ADOP"/>
</dbReference>
<feature type="transmembrane region" description="Helical" evidence="8">
    <location>
        <begin position="766"/>
        <end position="789"/>
    </location>
</feature>
<comment type="similarity">
    <text evidence="6">Belongs to the ABC-4 integral membrane protein family.</text>
</comment>
<evidence type="ECO:0000256" key="6">
    <source>
        <dbReference type="ARBA" id="ARBA00038076"/>
    </source>
</evidence>
<evidence type="ECO:0000313" key="12">
    <source>
        <dbReference type="Proteomes" id="UP001596091"/>
    </source>
</evidence>
<evidence type="ECO:0000256" key="3">
    <source>
        <dbReference type="ARBA" id="ARBA00022692"/>
    </source>
</evidence>
<feature type="domain" description="ABC3 transporter permease C-terminal" evidence="9">
    <location>
        <begin position="315"/>
        <end position="434"/>
    </location>
</feature>
<feature type="transmembrane region" description="Helical" evidence="8">
    <location>
        <begin position="355"/>
        <end position="382"/>
    </location>
</feature>
<protein>
    <submittedName>
        <fullName evidence="11">ABC transporter permease</fullName>
    </submittedName>
</protein>
<dbReference type="EMBL" id="JBHSPH010000003">
    <property type="protein sequence ID" value="MFC5862916.1"/>
    <property type="molecule type" value="Genomic_DNA"/>
</dbReference>
<proteinExistence type="inferred from homology"/>
<evidence type="ECO:0000313" key="11">
    <source>
        <dbReference type="EMBL" id="MFC5862916.1"/>
    </source>
</evidence>
<evidence type="ECO:0000256" key="1">
    <source>
        <dbReference type="ARBA" id="ARBA00004651"/>
    </source>
</evidence>
<feature type="transmembrane region" description="Helical" evidence="8">
    <location>
        <begin position="309"/>
        <end position="334"/>
    </location>
</feature>
<evidence type="ECO:0000256" key="8">
    <source>
        <dbReference type="SAM" id="Phobius"/>
    </source>
</evidence>
<evidence type="ECO:0000256" key="7">
    <source>
        <dbReference type="SAM" id="MobiDB-lite"/>
    </source>
</evidence>
<sequence>MNRIFQDIRYAFRQLARAPGFAATVIVTLALGIAANTAIFTIFDQVLLRMLPVQSPKELVRFEWTGAFSGSMSSFGGETPGRHNYFSYPMFKDLREKNTAFTDMLAAVRNSVGVSWENRAEDKEAEIVSGNYFEVLGLHPIVGRLFTDADNTTKGANPVVVLAYDYWKTRFNSSMDVSGKTLLINGQPFTIVGVAPEGFQSAIDNYTPGVFLPITMSEVAMPWTAQRDDLNNHKSVWLTLIARLKPGVTRQQAEASLGPLWHSLRAQELTGYGNTSAQFKHRFLDETRLFVKDDSTGFMPKRDDLKTPLYVLMGMVGVLAAMCAINIATLLLLRAAGRVREISMRYALGAARSKIVSQLFVEGGVLGLCGAVAGVALSPLIARALVQMIADNDDPTQQGPFSTAVDLRVLLYALGLSLLVTLLFSVVPALQFLKPRLAEALRQNSGTASRASQRFRKIAVGLQISLTVLLLGCAGLFLRTLTNLRGQNIGFETAHLVTFDIDPSLAGYSGDRVQQIDKDVVDGLRGLPGISQAAGTTDPEISGDSSTSNYSVQGHIAPEDESMNFESPWITSNYFATLHQPILAGREFTDADTKGSPKVAVVNLTFAKRFYGSPQNALGRLIGAGASDHEKYDITIVGVVGDVRHENMQAAAVGTVYQAYSQFTNTFGLQMYALTAQKPELVENEIRERIRRLDPKLVVDSIRTMDQQIDISISNQRALATLSMSFSALAMLMTAVGLYGVLAYATKQRTREIGVRMALGAQRSSMIVLVLREMALTATIGVAVALPAAFLLSKLLRSQLYGVQPGDPITLLACIAISALMVAIAAAIPARRAASIDPIEALRTE</sequence>
<feature type="transmembrane region" description="Helical" evidence="8">
    <location>
        <begin position="458"/>
        <end position="478"/>
    </location>
</feature>
<accession>A0ABW1EF51</accession>
<name>A0ABW1EF51_9BACT</name>
<feature type="transmembrane region" description="Helical" evidence="8">
    <location>
        <begin position="722"/>
        <end position="745"/>
    </location>
</feature>
<feature type="domain" description="MacB-like periplasmic core" evidence="10">
    <location>
        <begin position="24"/>
        <end position="257"/>
    </location>
</feature>
<dbReference type="RefSeq" id="WP_263339050.1">
    <property type="nucleotide sequence ID" value="NZ_JAGSYH010000005.1"/>
</dbReference>
<dbReference type="Pfam" id="PF12704">
    <property type="entry name" value="MacB_PCD"/>
    <property type="match status" value="2"/>
</dbReference>
<evidence type="ECO:0000256" key="4">
    <source>
        <dbReference type="ARBA" id="ARBA00022989"/>
    </source>
</evidence>